<dbReference type="PANTHER" id="PTHR47942">
    <property type="entry name" value="TETRATRICOPEPTIDE REPEAT (TPR)-LIKE SUPERFAMILY PROTEIN-RELATED"/>
    <property type="match status" value="1"/>
</dbReference>
<dbReference type="STRING" id="139825.A0A401GXK8"/>
<sequence>MSSHLRLPHALLDFTLTRATARLHALNGKSVAVNPWRRHGHSAVARVSDDSYYPARSENIEDRSLYARRKTSHKESAIVPQKPSLAKGSLTELEKRVLKLETMLESEEALVEIPTYTESQLLEIYEDLLALPPEDTYSTKQAALVDERAQEQEDVSLMRDVVGRLLETSEQESPTSDSQGQYSAVISRLQEIADDMGTVRIIPSESSPARQDIPTGILTNDEWSALTRTCVRAQDGQAAETVLQLMKRAGSPVPEDNVNEALALYASAGDVPNTERFLHTFIIGSLSDRQRDLHVKSRLKASPPDVMPTEALSLLHAYEERGTSAPQKSYTRVIVALLQSRSASSHAYAYAWDLFAHMRYAAHPTPDAALYTLMISACGTPNGPSQPERALDLWTEMTVDQGIPPTARAYSAVIQACARSGQKQFVHEAFRLAKEMLDADRDARGRAAFHPNGQLFRALLEGAKRVGDLVRVRWILAEMVRDSAEGDLNEVIMTHVFHTYAAYKPPFRRAATVILDKKKALTPSGEKSEKASSIYEENDTGQAVAGSPAGTLGPEYDDVLASLPVESSKSSFAHIPPQSKAEVIREARILFSRIVEDSDISHQKREEEFADPDVASLPRKFRHVQLTPRLLNAYLSVENTHAPFEDWSKLYRTLFTELHLPWSAHTYIEALERCTRSGGQERRMVIKWAEDVWSEWQEVEDRWRSGKVSEGDASQTVNARLVERANIAMIRLRATSRDTGRALDLVKTFAEHYPPDAGQGLLSGSLVLWKSPTTLSHHFSPSPI</sequence>
<evidence type="ECO:0000313" key="2">
    <source>
        <dbReference type="EMBL" id="GBE86965.1"/>
    </source>
</evidence>
<evidence type="ECO:0000256" key="1">
    <source>
        <dbReference type="ARBA" id="ARBA00022737"/>
    </source>
</evidence>
<dbReference type="PANTHER" id="PTHR47942:SF63">
    <property type="entry name" value="PENTATRICOPEPTIDE REPEAT-CONTAINING PROTEIN"/>
    <property type="match status" value="1"/>
</dbReference>
<accession>A0A401GXK8</accession>
<dbReference type="InterPro" id="IPR011990">
    <property type="entry name" value="TPR-like_helical_dom_sf"/>
</dbReference>
<dbReference type="EMBL" id="BFAD01000010">
    <property type="protein sequence ID" value="GBE86965.1"/>
    <property type="molecule type" value="Genomic_DNA"/>
</dbReference>
<dbReference type="RefSeq" id="XP_027617878.1">
    <property type="nucleotide sequence ID" value="XM_027762077.1"/>
</dbReference>
<gene>
    <name evidence="2" type="ORF">SCP_1002100</name>
</gene>
<dbReference type="OrthoDB" id="5588846at2759"/>
<dbReference type="InParanoid" id="A0A401GXK8"/>
<comment type="caution">
    <text evidence="2">The sequence shown here is derived from an EMBL/GenBank/DDBJ whole genome shotgun (WGS) entry which is preliminary data.</text>
</comment>
<dbReference type="Proteomes" id="UP000287166">
    <property type="component" value="Unassembled WGS sequence"/>
</dbReference>
<dbReference type="Gene3D" id="1.25.40.10">
    <property type="entry name" value="Tetratricopeptide repeat domain"/>
    <property type="match status" value="1"/>
</dbReference>
<keyword evidence="3" id="KW-1185">Reference proteome</keyword>
<dbReference type="AlphaFoldDB" id="A0A401GXK8"/>
<keyword evidence="1" id="KW-0677">Repeat</keyword>
<protein>
    <submittedName>
        <fullName evidence="2">Uncharacterized protein</fullName>
    </submittedName>
</protein>
<reference evidence="2 3" key="1">
    <citation type="journal article" date="2018" name="Sci. Rep.">
        <title>Genome sequence of the cauliflower mushroom Sparassis crispa (Hanabiratake) and its association with beneficial usage.</title>
        <authorList>
            <person name="Kiyama R."/>
            <person name="Furutani Y."/>
            <person name="Kawaguchi K."/>
            <person name="Nakanishi T."/>
        </authorList>
    </citation>
    <scope>NUCLEOTIDE SEQUENCE [LARGE SCALE GENOMIC DNA]</scope>
</reference>
<dbReference type="GeneID" id="38783882"/>
<dbReference type="InterPro" id="IPR051222">
    <property type="entry name" value="PPR/CCM1_RNA-binding"/>
</dbReference>
<organism evidence="2 3">
    <name type="scientific">Sparassis crispa</name>
    <dbReference type="NCBI Taxonomy" id="139825"/>
    <lineage>
        <taxon>Eukaryota</taxon>
        <taxon>Fungi</taxon>
        <taxon>Dikarya</taxon>
        <taxon>Basidiomycota</taxon>
        <taxon>Agaricomycotina</taxon>
        <taxon>Agaricomycetes</taxon>
        <taxon>Polyporales</taxon>
        <taxon>Sparassidaceae</taxon>
        <taxon>Sparassis</taxon>
    </lineage>
</organism>
<proteinExistence type="predicted"/>
<evidence type="ECO:0000313" key="3">
    <source>
        <dbReference type="Proteomes" id="UP000287166"/>
    </source>
</evidence>
<name>A0A401GXK8_9APHY</name>